<dbReference type="Proteomes" id="UP000185479">
    <property type="component" value="Chromosome"/>
</dbReference>
<feature type="transmembrane region" description="Helical" evidence="1">
    <location>
        <begin position="30"/>
        <end position="48"/>
    </location>
</feature>
<dbReference type="KEGG" id="cfc:CFLV_06265"/>
<dbReference type="EMBL" id="BJNB01000006">
    <property type="protein sequence ID" value="GEB97130.1"/>
    <property type="molecule type" value="Genomic_DNA"/>
</dbReference>
<keyword evidence="1" id="KW-0812">Transmembrane</keyword>
<organism evidence="2 4">
    <name type="scientific">Corynebacterium flavescens</name>
    <dbReference type="NCBI Taxonomy" id="28028"/>
    <lineage>
        <taxon>Bacteria</taxon>
        <taxon>Bacillati</taxon>
        <taxon>Actinomycetota</taxon>
        <taxon>Actinomycetes</taxon>
        <taxon>Mycobacteriales</taxon>
        <taxon>Corynebacteriaceae</taxon>
        <taxon>Corynebacterium</taxon>
    </lineage>
</organism>
<keyword evidence="1" id="KW-1133">Transmembrane helix</keyword>
<dbReference type="AlphaFoldDB" id="A0A1L7CLX9"/>
<dbReference type="EMBL" id="CP009246">
    <property type="protein sequence ID" value="APT86828.1"/>
    <property type="molecule type" value="Genomic_DNA"/>
</dbReference>
<proteinExistence type="predicted"/>
<evidence type="ECO:0000313" key="5">
    <source>
        <dbReference type="Proteomes" id="UP000315353"/>
    </source>
</evidence>
<name>A0A1L7CLX9_CORFL</name>
<keyword evidence="1" id="KW-0472">Membrane</keyword>
<dbReference type="Proteomes" id="UP000315353">
    <property type="component" value="Unassembled WGS sequence"/>
</dbReference>
<evidence type="ECO:0000313" key="2">
    <source>
        <dbReference type="EMBL" id="APT86828.1"/>
    </source>
</evidence>
<reference evidence="3 5" key="2">
    <citation type="submission" date="2019-06" db="EMBL/GenBank/DDBJ databases">
        <title>Whole genome shotgun sequence of Corynebacterium flavescens NBRC 14136.</title>
        <authorList>
            <person name="Hosoyama A."/>
            <person name="Uohara A."/>
            <person name="Ohji S."/>
            <person name="Ichikawa N."/>
        </authorList>
    </citation>
    <scope>NUCLEOTIDE SEQUENCE [LARGE SCALE GENOMIC DNA]</scope>
    <source>
        <strain evidence="3 5">NBRC 14136</strain>
    </source>
</reference>
<evidence type="ECO:0000313" key="4">
    <source>
        <dbReference type="Proteomes" id="UP000185479"/>
    </source>
</evidence>
<dbReference type="GeneID" id="82881607"/>
<keyword evidence="4" id="KW-1185">Reference proteome</keyword>
<evidence type="ECO:0000256" key="1">
    <source>
        <dbReference type="SAM" id="Phobius"/>
    </source>
</evidence>
<accession>A0A1L7CLX9</accession>
<sequence>MSSRHIIPALWFRLVVLLGFIIFVGFQSMWIVLSVAVALVGLTAWQLLRAYRS</sequence>
<protein>
    <submittedName>
        <fullName evidence="2">Membrane protein</fullName>
    </submittedName>
</protein>
<dbReference type="RefSeq" id="WP_170216818.1">
    <property type="nucleotide sequence ID" value="NZ_BJNB01000006.1"/>
</dbReference>
<evidence type="ECO:0000313" key="3">
    <source>
        <dbReference type="EMBL" id="GEB97130.1"/>
    </source>
</evidence>
<feature type="transmembrane region" description="Helical" evidence="1">
    <location>
        <begin position="7"/>
        <end position="24"/>
    </location>
</feature>
<reference evidence="2 4" key="1">
    <citation type="submission" date="2014-08" db="EMBL/GenBank/DDBJ databases">
        <title>Complete genome sequence of Corynebacterium flavescens OJ8(T)(=DSM 20296(T)), isolated from cheese.</title>
        <authorList>
            <person name="Ruckert C."/>
            <person name="Albersmeier A."/>
            <person name="Winkler A."/>
            <person name="Kalinowski J."/>
        </authorList>
    </citation>
    <scope>NUCLEOTIDE SEQUENCE [LARGE SCALE GENOMIC DNA]</scope>
    <source>
        <strain evidence="2 4">OJ8</strain>
    </source>
</reference>
<gene>
    <name evidence="3" type="ORF">CFL01nite_06250</name>
    <name evidence="2" type="ORF">CFLV_06265</name>
</gene>